<sequence length="198" mass="21962">MSLTPAVFPGLDPLHVLGRTFKVRSRCGFSCEFVGMGAYSFSWSSRGGRERAARGATRASRHEPQRFPRREGGRSDRLRGRTENHIKMPRRSTPEPFALQVGTRIRALRKERNMSLGALADASALSKGHLSSVEHGLAAITIGTIARLAEGFGVPPMYLLTFAAEDERAKTAELLRHLSQTEVRKLRRQIQAQVAARK</sequence>
<keyword evidence="1" id="KW-0238">DNA-binding</keyword>
<organism evidence="4 5">
    <name type="scientific">Polyangium spumosum</name>
    <dbReference type="NCBI Taxonomy" id="889282"/>
    <lineage>
        <taxon>Bacteria</taxon>
        <taxon>Pseudomonadati</taxon>
        <taxon>Myxococcota</taxon>
        <taxon>Polyangia</taxon>
        <taxon>Polyangiales</taxon>
        <taxon>Polyangiaceae</taxon>
        <taxon>Polyangium</taxon>
    </lineage>
</organism>
<dbReference type="SUPFAM" id="SSF47413">
    <property type="entry name" value="lambda repressor-like DNA-binding domains"/>
    <property type="match status" value="1"/>
</dbReference>
<dbReference type="PANTHER" id="PTHR46797:SF2">
    <property type="entry name" value="TRANSCRIPTIONAL REGULATOR"/>
    <property type="match status" value="1"/>
</dbReference>
<dbReference type="GO" id="GO:0003700">
    <property type="term" value="F:DNA-binding transcription factor activity"/>
    <property type="evidence" value="ECO:0007669"/>
    <property type="project" value="TreeGrafter"/>
</dbReference>
<dbReference type="InterPro" id="IPR001387">
    <property type="entry name" value="Cro/C1-type_HTH"/>
</dbReference>
<evidence type="ECO:0000313" key="5">
    <source>
        <dbReference type="Proteomes" id="UP000440224"/>
    </source>
</evidence>
<dbReference type="InterPro" id="IPR010982">
    <property type="entry name" value="Lambda_DNA-bd_dom_sf"/>
</dbReference>
<gene>
    <name evidence="4" type="ORF">GF068_10780</name>
</gene>
<dbReference type="PROSITE" id="PS50943">
    <property type="entry name" value="HTH_CROC1"/>
    <property type="match status" value="1"/>
</dbReference>
<accession>A0A6N7PPX9</accession>
<evidence type="ECO:0000256" key="2">
    <source>
        <dbReference type="SAM" id="MobiDB-lite"/>
    </source>
</evidence>
<protein>
    <submittedName>
        <fullName evidence="4">Helix-turn-helix domain-containing protein</fullName>
    </submittedName>
</protein>
<evidence type="ECO:0000259" key="3">
    <source>
        <dbReference type="PROSITE" id="PS50943"/>
    </source>
</evidence>
<dbReference type="GO" id="GO:0005829">
    <property type="term" value="C:cytosol"/>
    <property type="evidence" value="ECO:0007669"/>
    <property type="project" value="TreeGrafter"/>
</dbReference>
<keyword evidence="5" id="KW-1185">Reference proteome</keyword>
<name>A0A6N7PPX9_9BACT</name>
<proteinExistence type="predicted"/>
<dbReference type="OrthoDB" id="9805356at2"/>
<dbReference type="GO" id="GO:0003677">
    <property type="term" value="F:DNA binding"/>
    <property type="evidence" value="ECO:0007669"/>
    <property type="project" value="UniProtKB-KW"/>
</dbReference>
<dbReference type="SMART" id="SM00530">
    <property type="entry name" value="HTH_XRE"/>
    <property type="match status" value="1"/>
</dbReference>
<feature type="region of interest" description="Disordered" evidence="2">
    <location>
        <begin position="52"/>
        <end position="91"/>
    </location>
</feature>
<dbReference type="RefSeq" id="WP_153819295.1">
    <property type="nucleotide sequence ID" value="NZ_WJIE01000003.1"/>
</dbReference>
<feature type="compositionally biased region" description="Basic and acidic residues" evidence="2">
    <location>
        <begin position="60"/>
        <end position="86"/>
    </location>
</feature>
<feature type="domain" description="HTH cro/C1-type" evidence="3">
    <location>
        <begin position="105"/>
        <end position="159"/>
    </location>
</feature>
<dbReference type="InterPro" id="IPR050807">
    <property type="entry name" value="TransReg_Diox_bact_type"/>
</dbReference>
<dbReference type="EMBL" id="WJIE01000003">
    <property type="protein sequence ID" value="MRG92410.1"/>
    <property type="molecule type" value="Genomic_DNA"/>
</dbReference>
<dbReference type="Pfam" id="PF01381">
    <property type="entry name" value="HTH_3"/>
    <property type="match status" value="1"/>
</dbReference>
<dbReference type="AlphaFoldDB" id="A0A6N7PPX9"/>
<comment type="caution">
    <text evidence="4">The sequence shown here is derived from an EMBL/GenBank/DDBJ whole genome shotgun (WGS) entry which is preliminary data.</text>
</comment>
<dbReference type="CDD" id="cd00093">
    <property type="entry name" value="HTH_XRE"/>
    <property type="match status" value="1"/>
</dbReference>
<dbReference type="Gene3D" id="1.10.260.40">
    <property type="entry name" value="lambda repressor-like DNA-binding domains"/>
    <property type="match status" value="1"/>
</dbReference>
<evidence type="ECO:0000256" key="1">
    <source>
        <dbReference type="ARBA" id="ARBA00023125"/>
    </source>
</evidence>
<evidence type="ECO:0000313" key="4">
    <source>
        <dbReference type="EMBL" id="MRG92410.1"/>
    </source>
</evidence>
<dbReference type="Proteomes" id="UP000440224">
    <property type="component" value="Unassembled WGS sequence"/>
</dbReference>
<reference evidence="4 5" key="1">
    <citation type="submission" date="2019-10" db="EMBL/GenBank/DDBJ databases">
        <title>A soil myxobacterium in the family Polyangiaceae.</title>
        <authorList>
            <person name="Li Y."/>
            <person name="Wang J."/>
        </authorList>
    </citation>
    <scope>NUCLEOTIDE SEQUENCE [LARGE SCALE GENOMIC DNA]</scope>
    <source>
        <strain evidence="4 5">DSM 14734</strain>
    </source>
</reference>
<dbReference type="PANTHER" id="PTHR46797">
    <property type="entry name" value="HTH-TYPE TRANSCRIPTIONAL REGULATOR"/>
    <property type="match status" value="1"/>
</dbReference>